<keyword evidence="11" id="KW-1185">Reference proteome</keyword>
<comment type="caution">
    <text evidence="10">The sequence shown here is derived from an EMBL/GenBank/DDBJ whole genome shotgun (WGS) entry which is preliminary data.</text>
</comment>
<dbReference type="OrthoDB" id="4557285at2"/>
<evidence type="ECO:0000256" key="5">
    <source>
        <dbReference type="ARBA" id="ARBA00023004"/>
    </source>
</evidence>
<dbReference type="GO" id="GO:0009055">
    <property type="term" value="F:electron transfer activity"/>
    <property type="evidence" value="ECO:0007669"/>
    <property type="project" value="UniProtKB-UniRule"/>
</dbReference>
<comment type="function">
    <text evidence="8">Ferredoxins are iron-sulfur proteins that transfer electrons in a wide variety of metabolic reactions.</text>
</comment>
<evidence type="ECO:0000256" key="6">
    <source>
        <dbReference type="ARBA" id="ARBA00023014"/>
    </source>
</evidence>
<evidence type="ECO:0000256" key="1">
    <source>
        <dbReference type="ARBA" id="ARBA00001927"/>
    </source>
</evidence>
<evidence type="ECO:0000256" key="7">
    <source>
        <dbReference type="ARBA" id="ARBA00023291"/>
    </source>
</evidence>
<evidence type="ECO:0000259" key="9">
    <source>
        <dbReference type="PROSITE" id="PS51379"/>
    </source>
</evidence>
<gene>
    <name evidence="10" type="ORF">AQI95_05105</name>
</gene>
<dbReference type="RefSeq" id="WP_067117986.1">
    <property type="nucleotide sequence ID" value="NZ_KQ948207.1"/>
</dbReference>
<keyword evidence="7" id="KW-0003">3Fe-4S</keyword>
<feature type="domain" description="4Fe-4S ferredoxin-type" evidence="9">
    <location>
        <begin position="3"/>
        <end position="31"/>
    </location>
</feature>
<dbReference type="GO" id="GO:0051538">
    <property type="term" value="F:3 iron, 4 sulfur cluster binding"/>
    <property type="evidence" value="ECO:0007669"/>
    <property type="project" value="UniProtKB-KW"/>
</dbReference>
<evidence type="ECO:0000313" key="10">
    <source>
        <dbReference type="EMBL" id="KUN09226.1"/>
    </source>
</evidence>
<dbReference type="Pfam" id="PF13370">
    <property type="entry name" value="Fer4_13"/>
    <property type="match status" value="1"/>
</dbReference>
<dbReference type="PROSITE" id="PS51379">
    <property type="entry name" value="4FE4S_FER_2"/>
    <property type="match status" value="1"/>
</dbReference>
<dbReference type="AlphaFoldDB" id="A0A101PCZ3"/>
<protein>
    <recommendedName>
        <fullName evidence="8">Ferredoxin</fullName>
    </recommendedName>
</protein>
<dbReference type="InterPro" id="IPR001080">
    <property type="entry name" value="3Fe4S_ferredoxin"/>
</dbReference>
<keyword evidence="4 8" id="KW-0249">Electron transport</keyword>
<dbReference type="InterPro" id="IPR051269">
    <property type="entry name" value="Fe-S_cluster_ET"/>
</dbReference>
<dbReference type="PANTHER" id="PTHR36923:SF3">
    <property type="entry name" value="FERREDOXIN"/>
    <property type="match status" value="1"/>
</dbReference>
<evidence type="ECO:0000256" key="3">
    <source>
        <dbReference type="ARBA" id="ARBA00022723"/>
    </source>
</evidence>
<name>A0A101PCZ3_9ACTN</name>
<organism evidence="10 11">
    <name type="scientific">Streptomyces yokosukanensis</name>
    <dbReference type="NCBI Taxonomy" id="67386"/>
    <lineage>
        <taxon>Bacteria</taxon>
        <taxon>Bacillati</taxon>
        <taxon>Actinomycetota</taxon>
        <taxon>Actinomycetes</taxon>
        <taxon>Kitasatosporales</taxon>
        <taxon>Streptomycetaceae</taxon>
        <taxon>Streptomyces</taxon>
    </lineage>
</organism>
<comment type="cofactor">
    <cofactor evidence="1">
        <name>[3Fe-4S] cluster</name>
        <dbReference type="ChEBI" id="CHEBI:21137"/>
    </cofactor>
</comment>
<sequence>MTWHLHIDSDRCIGSGMCAGTAPDLFVLDEDRSRPVSEHIPEGDERALEAADICPMLAITVRDADGKEIAPRD</sequence>
<evidence type="ECO:0000256" key="8">
    <source>
        <dbReference type="RuleBase" id="RU368020"/>
    </source>
</evidence>
<dbReference type="PANTHER" id="PTHR36923">
    <property type="entry name" value="FERREDOXIN"/>
    <property type="match status" value="1"/>
</dbReference>
<keyword evidence="6 8" id="KW-0411">Iron-sulfur</keyword>
<keyword evidence="2 8" id="KW-0813">Transport</keyword>
<evidence type="ECO:0000313" key="11">
    <source>
        <dbReference type="Proteomes" id="UP000053127"/>
    </source>
</evidence>
<dbReference type="STRING" id="67386.AQI95_05105"/>
<reference evidence="10 11" key="1">
    <citation type="submission" date="2015-10" db="EMBL/GenBank/DDBJ databases">
        <title>Draft genome sequence of Streptomyces yokosukanensis DSM 40224, type strain for the species Streptomyces yokosukanensis.</title>
        <authorList>
            <person name="Ruckert C."/>
            <person name="Winkler A."/>
            <person name="Kalinowski J."/>
            <person name="Kampfer P."/>
            <person name="Glaeser S."/>
        </authorList>
    </citation>
    <scope>NUCLEOTIDE SEQUENCE [LARGE SCALE GENOMIC DNA]</scope>
    <source>
        <strain evidence="10 11">DSM 40224</strain>
    </source>
</reference>
<evidence type="ECO:0000256" key="4">
    <source>
        <dbReference type="ARBA" id="ARBA00022982"/>
    </source>
</evidence>
<accession>A0A101PCZ3</accession>
<dbReference type="InterPro" id="IPR017896">
    <property type="entry name" value="4Fe4S_Fe-S-bd"/>
</dbReference>
<dbReference type="GO" id="GO:0005506">
    <property type="term" value="F:iron ion binding"/>
    <property type="evidence" value="ECO:0007669"/>
    <property type="project" value="UniProtKB-UniRule"/>
</dbReference>
<proteinExistence type="predicted"/>
<dbReference type="Proteomes" id="UP000053127">
    <property type="component" value="Unassembled WGS sequence"/>
</dbReference>
<dbReference type="SUPFAM" id="SSF54862">
    <property type="entry name" value="4Fe-4S ferredoxins"/>
    <property type="match status" value="1"/>
</dbReference>
<dbReference type="PRINTS" id="PR00352">
    <property type="entry name" value="3FE4SFRDOXIN"/>
</dbReference>
<dbReference type="Gene3D" id="3.30.70.20">
    <property type="match status" value="1"/>
</dbReference>
<dbReference type="EMBL" id="LMWN01000006">
    <property type="protein sequence ID" value="KUN09226.1"/>
    <property type="molecule type" value="Genomic_DNA"/>
</dbReference>
<keyword evidence="5 8" id="KW-0408">Iron</keyword>
<evidence type="ECO:0000256" key="2">
    <source>
        <dbReference type="ARBA" id="ARBA00022448"/>
    </source>
</evidence>
<keyword evidence="3 8" id="KW-0479">Metal-binding</keyword>